<dbReference type="InterPro" id="IPR009071">
    <property type="entry name" value="HMG_box_dom"/>
</dbReference>
<proteinExistence type="predicted"/>
<feature type="region of interest" description="Disordered" evidence="4">
    <location>
        <begin position="313"/>
        <end position="382"/>
    </location>
</feature>
<dbReference type="Gene3D" id="1.10.30.10">
    <property type="entry name" value="High mobility group box domain"/>
    <property type="match status" value="1"/>
</dbReference>
<reference evidence="6 7" key="1">
    <citation type="journal article" date="2016" name="Mol. Biol. Evol.">
        <title>Comparative Genomics of Early-Diverging Mushroom-Forming Fungi Provides Insights into the Origins of Lignocellulose Decay Capabilities.</title>
        <authorList>
            <person name="Nagy L.G."/>
            <person name="Riley R."/>
            <person name="Tritt A."/>
            <person name="Adam C."/>
            <person name="Daum C."/>
            <person name="Floudas D."/>
            <person name="Sun H."/>
            <person name="Yadav J.S."/>
            <person name="Pangilinan J."/>
            <person name="Larsson K.H."/>
            <person name="Matsuura K."/>
            <person name="Barry K."/>
            <person name="Labutti K."/>
            <person name="Kuo R."/>
            <person name="Ohm R.A."/>
            <person name="Bhattacharya S.S."/>
            <person name="Shirouzu T."/>
            <person name="Yoshinaga Y."/>
            <person name="Martin F.M."/>
            <person name="Grigoriev I.V."/>
            <person name="Hibbett D.S."/>
        </authorList>
    </citation>
    <scope>NUCLEOTIDE SEQUENCE [LARGE SCALE GENOMIC DNA]</scope>
    <source>
        <strain evidence="6 7">93-53</strain>
    </source>
</reference>
<dbReference type="PROSITE" id="PS50118">
    <property type="entry name" value="HMG_BOX_2"/>
    <property type="match status" value="1"/>
</dbReference>
<dbReference type="STRING" id="1314785.A0A165EIB6"/>
<dbReference type="PANTHER" id="PTHR45789">
    <property type="entry name" value="FI18025P1"/>
    <property type="match status" value="1"/>
</dbReference>
<evidence type="ECO:0000256" key="4">
    <source>
        <dbReference type="SAM" id="MobiDB-lite"/>
    </source>
</evidence>
<protein>
    <recommendedName>
        <fullName evidence="5">HMG box domain-containing protein</fullName>
    </recommendedName>
</protein>
<dbReference type="Pfam" id="PF00505">
    <property type="entry name" value="HMG_box"/>
    <property type="match status" value="1"/>
</dbReference>
<dbReference type="Proteomes" id="UP000076871">
    <property type="component" value="Unassembled WGS sequence"/>
</dbReference>
<evidence type="ECO:0000256" key="1">
    <source>
        <dbReference type="ARBA" id="ARBA00023125"/>
    </source>
</evidence>
<dbReference type="GO" id="GO:0000981">
    <property type="term" value="F:DNA-binding transcription factor activity, RNA polymerase II-specific"/>
    <property type="evidence" value="ECO:0007669"/>
    <property type="project" value="TreeGrafter"/>
</dbReference>
<feature type="domain" description="HMG box" evidence="5">
    <location>
        <begin position="104"/>
        <end position="173"/>
    </location>
</feature>
<dbReference type="InParanoid" id="A0A165EIB6"/>
<dbReference type="GO" id="GO:0000978">
    <property type="term" value="F:RNA polymerase II cis-regulatory region sequence-specific DNA binding"/>
    <property type="evidence" value="ECO:0007669"/>
    <property type="project" value="TreeGrafter"/>
</dbReference>
<organism evidence="6 7">
    <name type="scientific">Laetiporus sulphureus 93-53</name>
    <dbReference type="NCBI Taxonomy" id="1314785"/>
    <lineage>
        <taxon>Eukaryota</taxon>
        <taxon>Fungi</taxon>
        <taxon>Dikarya</taxon>
        <taxon>Basidiomycota</taxon>
        <taxon>Agaricomycotina</taxon>
        <taxon>Agaricomycetes</taxon>
        <taxon>Polyporales</taxon>
        <taxon>Laetiporus</taxon>
    </lineage>
</organism>
<feature type="region of interest" description="Disordered" evidence="4">
    <location>
        <begin position="264"/>
        <end position="300"/>
    </location>
</feature>
<evidence type="ECO:0000313" key="6">
    <source>
        <dbReference type="EMBL" id="KZT07111.1"/>
    </source>
</evidence>
<feature type="compositionally biased region" description="Basic and acidic residues" evidence="4">
    <location>
        <begin position="196"/>
        <end position="207"/>
    </location>
</feature>
<feature type="region of interest" description="Disordered" evidence="4">
    <location>
        <begin position="180"/>
        <end position="207"/>
    </location>
</feature>
<keyword evidence="2 3" id="KW-0539">Nucleus</keyword>
<dbReference type="GO" id="GO:0005634">
    <property type="term" value="C:nucleus"/>
    <property type="evidence" value="ECO:0007669"/>
    <property type="project" value="UniProtKB-UniRule"/>
</dbReference>
<dbReference type="GeneID" id="63821356"/>
<dbReference type="SMART" id="SM00398">
    <property type="entry name" value="HMG"/>
    <property type="match status" value="1"/>
</dbReference>
<sequence length="585" mass="63276">MAAFSAADDDGKSRLPDLVIHALYRPPPPWHADGMPPLVDAPLPPMTFTFATDMTPISITAAPSGYEMPAEDTASEFSIYSPPTSPTLGAIRVSHAKKRDASYIPRPPNAFILFRSSFIRAQHIPGKIEGNHSALSKIIGKYWKALPREEREVWEAKAIVAQAEHRKKYPDWRFRPGANALAKVKDGPKRRSNRKGRGEAEKEERNRDQRCAKIADLLVAGKTGSDLEAAIQAYDSAVGFESKVESKVKKEVCATLQAPMRVEGDPPSLARAAPQVHPEGTYRRVSASGHRSKTPDGASDARFKVPLTAMFKRSSSAPAHSRNNSVQFDGAYGDNLRSVQPAPPSLLASPNAEYNFSPTRGHEGQPRAGSFPAPAPDDATSTVRFDGMSAAQVSLPVPLSSEHPHGFGDNAALWNEAYASSPVPSDCWSPPLSAFEADVEGVSSPIQSPLSPASNLGEGDCAANFAVTSPFMDPFERYQVPVCSSYSSLKGWDGDALPQCTPGQTFLAVPSVFPPFAGAMGMKDAFGADIFPADASWQGKIGVGVVTHEHAFCQWDSPSDLMDFQQFVPGLQEVDGRLDNRFYYY</sequence>
<name>A0A165EIB6_9APHY</name>
<dbReference type="OrthoDB" id="6247875at2759"/>
<evidence type="ECO:0000259" key="5">
    <source>
        <dbReference type="PROSITE" id="PS50118"/>
    </source>
</evidence>
<dbReference type="SUPFAM" id="SSF47095">
    <property type="entry name" value="HMG-box"/>
    <property type="match status" value="1"/>
</dbReference>
<dbReference type="RefSeq" id="XP_040764851.1">
    <property type="nucleotide sequence ID" value="XM_040904326.1"/>
</dbReference>
<gene>
    <name evidence="6" type="ORF">LAESUDRAFT_652015</name>
</gene>
<feature type="DNA-binding region" description="HMG box" evidence="3">
    <location>
        <begin position="104"/>
        <end position="173"/>
    </location>
</feature>
<dbReference type="PANTHER" id="PTHR45789:SF2">
    <property type="entry name" value="FI18025P1"/>
    <property type="match status" value="1"/>
</dbReference>
<evidence type="ECO:0000256" key="3">
    <source>
        <dbReference type="PROSITE-ProRule" id="PRU00267"/>
    </source>
</evidence>
<dbReference type="CDD" id="cd01389">
    <property type="entry name" value="HMG-box_ROX1-like"/>
    <property type="match status" value="1"/>
</dbReference>
<keyword evidence="7" id="KW-1185">Reference proteome</keyword>
<keyword evidence="1 3" id="KW-0238">DNA-binding</keyword>
<feature type="compositionally biased region" description="Polar residues" evidence="4">
    <location>
        <begin position="313"/>
        <end position="327"/>
    </location>
</feature>
<evidence type="ECO:0000256" key="2">
    <source>
        <dbReference type="ARBA" id="ARBA00023242"/>
    </source>
</evidence>
<dbReference type="AlphaFoldDB" id="A0A165EIB6"/>
<accession>A0A165EIB6</accession>
<dbReference type="InterPro" id="IPR051356">
    <property type="entry name" value="SOX/SOX-like_TF"/>
</dbReference>
<evidence type="ECO:0000313" key="7">
    <source>
        <dbReference type="Proteomes" id="UP000076871"/>
    </source>
</evidence>
<dbReference type="EMBL" id="KV427621">
    <property type="protein sequence ID" value="KZT07111.1"/>
    <property type="molecule type" value="Genomic_DNA"/>
</dbReference>
<dbReference type="InterPro" id="IPR036910">
    <property type="entry name" value="HMG_box_dom_sf"/>
</dbReference>